<evidence type="ECO:0000256" key="5">
    <source>
        <dbReference type="ARBA" id="ARBA00022729"/>
    </source>
</evidence>
<keyword evidence="4 6" id="KW-0964">Secreted</keyword>
<reference evidence="8" key="2">
    <citation type="submission" date="2017-02" db="EMBL/GenBank/DDBJ databases">
        <title>Sunflower complete genome.</title>
        <authorList>
            <person name="Langlade N."/>
            <person name="Munos S."/>
        </authorList>
    </citation>
    <scope>NUCLEOTIDE SEQUENCE [LARGE SCALE GENOMIC DNA]</scope>
    <source>
        <tissue evidence="8">Leaves</tissue>
    </source>
</reference>
<evidence type="ECO:0000313" key="9">
    <source>
        <dbReference type="Proteomes" id="UP000215914"/>
    </source>
</evidence>
<keyword evidence="5 6" id="KW-0732">Signal</keyword>
<feature type="signal peptide" evidence="6">
    <location>
        <begin position="1"/>
        <end position="23"/>
    </location>
</feature>
<evidence type="ECO:0000313" key="8">
    <source>
        <dbReference type="EMBL" id="OTG18365.1"/>
    </source>
</evidence>
<dbReference type="Pfam" id="PF05938">
    <property type="entry name" value="Self-incomp_S1"/>
    <property type="match status" value="1"/>
</dbReference>
<evidence type="ECO:0000256" key="4">
    <source>
        <dbReference type="ARBA" id="ARBA00022525"/>
    </source>
</evidence>
<keyword evidence="9" id="KW-1185">Reference proteome</keyword>
<evidence type="ECO:0000256" key="2">
    <source>
        <dbReference type="ARBA" id="ARBA00005581"/>
    </source>
</evidence>
<proteinExistence type="inferred from homology"/>
<gene>
    <name evidence="8" type="ORF">HannXRQ_Chr08g0222321</name>
    <name evidence="7" type="ORF">HanXRQr2_Chr08g0334291</name>
</gene>
<evidence type="ECO:0000313" key="7">
    <source>
        <dbReference type="EMBL" id="KAF5794971.1"/>
    </source>
</evidence>
<evidence type="ECO:0000256" key="1">
    <source>
        <dbReference type="ARBA" id="ARBA00004613"/>
    </source>
</evidence>
<comment type="similarity">
    <text evidence="2 6">Belongs to the plant self-incompatibility (S1) protein family.</text>
</comment>
<dbReference type="GO" id="GO:0060320">
    <property type="term" value="P:rejection of self pollen"/>
    <property type="evidence" value="ECO:0007669"/>
    <property type="project" value="UniProtKB-KW"/>
</dbReference>
<dbReference type="EMBL" id="CM007897">
    <property type="protein sequence ID" value="OTG18365.1"/>
    <property type="molecule type" value="Genomic_DNA"/>
</dbReference>
<dbReference type="PANTHER" id="PTHR31232">
    <property type="match status" value="1"/>
</dbReference>
<reference evidence="7 9" key="1">
    <citation type="journal article" date="2017" name="Nature">
        <title>The sunflower genome provides insights into oil metabolism, flowering and Asterid evolution.</title>
        <authorList>
            <person name="Badouin H."/>
            <person name="Gouzy J."/>
            <person name="Grassa C.J."/>
            <person name="Murat F."/>
            <person name="Staton S.E."/>
            <person name="Cottret L."/>
            <person name="Lelandais-Briere C."/>
            <person name="Owens G.L."/>
            <person name="Carrere S."/>
            <person name="Mayjonade B."/>
            <person name="Legrand L."/>
            <person name="Gill N."/>
            <person name="Kane N.C."/>
            <person name="Bowers J.E."/>
            <person name="Hubner S."/>
            <person name="Bellec A."/>
            <person name="Berard A."/>
            <person name="Berges H."/>
            <person name="Blanchet N."/>
            <person name="Boniface M.C."/>
            <person name="Brunel D."/>
            <person name="Catrice O."/>
            <person name="Chaidir N."/>
            <person name="Claudel C."/>
            <person name="Donnadieu C."/>
            <person name="Faraut T."/>
            <person name="Fievet G."/>
            <person name="Helmstetter N."/>
            <person name="King M."/>
            <person name="Knapp S.J."/>
            <person name="Lai Z."/>
            <person name="Le Paslier M.C."/>
            <person name="Lippi Y."/>
            <person name="Lorenzon L."/>
            <person name="Mandel J.R."/>
            <person name="Marage G."/>
            <person name="Marchand G."/>
            <person name="Marquand E."/>
            <person name="Bret-Mestries E."/>
            <person name="Morien E."/>
            <person name="Nambeesan S."/>
            <person name="Nguyen T."/>
            <person name="Pegot-Espagnet P."/>
            <person name="Pouilly N."/>
            <person name="Raftis F."/>
            <person name="Sallet E."/>
            <person name="Schiex T."/>
            <person name="Thomas J."/>
            <person name="Vandecasteele C."/>
            <person name="Vares D."/>
            <person name="Vear F."/>
            <person name="Vautrin S."/>
            <person name="Crespi M."/>
            <person name="Mangin B."/>
            <person name="Burke J.M."/>
            <person name="Salse J."/>
            <person name="Munos S."/>
            <person name="Vincourt P."/>
            <person name="Rieseberg L.H."/>
            <person name="Langlade N.B."/>
        </authorList>
    </citation>
    <scope>NUCLEOTIDE SEQUENCE [LARGE SCALE GENOMIC DNA]</scope>
    <source>
        <strain evidence="9">cv. SF193</strain>
        <tissue evidence="7">Leaves</tissue>
    </source>
</reference>
<dbReference type="EMBL" id="MNCJ02000323">
    <property type="protein sequence ID" value="KAF5794971.1"/>
    <property type="molecule type" value="Genomic_DNA"/>
</dbReference>
<name>A0A251U4V5_HELAN</name>
<reference evidence="7" key="3">
    <citation type="submission" date="2020-06" db="EMBL/GenBank/DDBJ databases">
        <title>Helianthus annuus Genome sequencing and assembly Release 2.</title>
        <authorList>
            <person name="Gouzy J."/>
            <person name="Langlade N."/>
            <person name="Munos S."/>
        </authorList>
    </citation>
    <scope>NUCLEOTIDE SEQUENCE</scope>
    <source>
        <tissue evidence="7">Leaves</tissue>
    </source>
</reference>
<accession>A0A251U4V5</accession>
<sequence length="157" mass="18520">MSFTFKYCSLIFLIINPLILTSGDDIFPKVEKQSTEIFLDRFTVYIADGNVPNLNVHCHSFDDDLGDKPLLPNQYFHFTFRQDFMYSTFFSCNFSSIAPDKQITKSVVFNVFDFDISIICRYPSKNCYWLAKDEGFYFSVDNKPFPNGWTMNHTWQW</sequence>
<dbReference type="OMA" id="FDISIIC"/>
<feature type="chain" id="PRO_5025091436" description="S-protein homolog" evidence="6">
    <location>
        <begin position="24"/>
        <end position="157"/>
    </location>
</feature>
<comment type="subcellular location">
    <subcellularLocation>
        <location evidence="1 6">Secreted</location>
    </subcellularLocation>
</comment>
<evidence type="ECO:0000256" key="6">
    <source>
        <dbReference type="RuleBase" id="RU367044"/>
    </source>
</evidence>
<keyword evidence="3 6" id="KW-0713">Self-incompatibility</keyword>
<dbReference type="AlphaFoldDB" id="A0A251U4V5"/>
<dbReference type="GO" id="GO:0005576">
    <property type="term" value="C:extracellular region"/>
    <property type="evidence" value="ECO:0007669"/>
    <property type="project" value="UniProtKB-SubCell"/>
</dbReference>
<dbReference type="InterPro" id="IPR010264">
    <property type="entry name" value="Self-incomp_S1"/>
</dbReference>
<dbReference type="Gramene" id="mRNA:HanXRQr2_Chr08g0334291">
    <property type="protein sequence ID" value="CDS:HanXRQr2_Chr08g0334291.1"/>
    <property type="gene ID" value="HanXRQr2_Chr08g0334291"/>
</dbReference>
<dbReference type="Proteomes" id="UP000215914">
    <property type="component" value="Chromosome 8"/>
</dbReference>
<dbReference type="InParanoid" id="A0A251U4V5"/>
<evidence type="ECO:0000256" key="3">
    <source>
        <dbReference type="ARBA" id="ARBA00022471"/>
    </source>
</evidence>
<protein>
    <recommendedName>
        <fullName evidence="6">S-protein homolog</fullName>
    </recommendedName>
</protein>
<dbReference type="PANTHER" id="PTHR31232:SF155">
    <property type="entry name" value="PLANT SELF-INCOMPATIBILITY PROTEIN S1 FAMILY"/>
    <property type="match status" value="1"/>
</dbReference>
<organism evidence="8 9">
    <name type="scientific">Helianthus annuus</name>
    <name type="common">Common sunflower</name>
    <dbReference type="NCBI Taxonomy" id="4232"/>
    <lineage>
        <taxon>Eukaryota</taxon>
        <taxon>Viridiplantae</taxon>
        <taxon>Streptophyta</taxon>
        <taxon>Embryophyta</taxon>
        <taxon>Tracheophyta</taxon>
        <taxon>Spermatophyta</taxon>
        <taxon>Magnoliopsida</taxon>
        <taxon>eudicotyledons</taxon>
        <taxon>Gunneridae</taxon>
        <taxon>Pentapetalae</taxon>
        <taxon>asterids</taxon>
        <taxon>campanulids</taxon>
        <taxon>Asterales</taxon>
        <taxon>Asteraceae</taxon>
        <taxon>Asteroideae</taxon>
        <taxon>Heliantheae alliance</taxon>
        <taxon>Heliantheae</taxon>
        <taxon>Helianthus</taxon>
    </lineage>
</organism>